<dbReference type="SUPFAM" id="SSF51197">
    <property type="entry name" value="Clavaminate synthase-like"/>
    <property type="match status" value="1"/>
</dbReference>
<sequence>MTSMPACSTEVKLQREDGGTTSNEARGRTRSERRPEKPTSPTWGCKGTLSSPVKLSVFPDGFKTSGQHPPQYIRWFDPISISPRPIPGLQCGKLRIIASILLWTHRFTAEEIVEISDAADQFIQTGIPLTGISKANFPLPNLSQRLEELRQDLINRVRIYRTSACQYFHTDGADLVGLLCITKSLSGGESDIASTHYVFNVLQERDPDVTRTLCESNWYFDRKGEMSKGEEGWIRGSVFYLENDNGRSSPRVYRKVRSYERDIVSTFQLSA</sequence>
<evidence type="ECO:0000313" key="5">
    <source>
        <dbReference type="Proteomes" id="UP000053732"/>
    </source>
</evidence>
<accession>A0A0G4PB61</accession>
<organism evidence="4 5">
    <name type="scientific">Penicillium camemberti (strain FM 013)</name>
    <dbReference type="NCBI Taxonomy" id="1429867"/>
    <lineage>
        <taxon>Eukaryota</taxon>
        <taxon>Fungi</taxon>
        <taxon>Dikarya</taxon>
        <taxon>Ascomycota</taxon>
        <taxon>Pezizomycotina</taxon>
        <taxon>Eurotiomycetes</taxon>
        <taxon>Eurotiomycetidae</taxon>
        <taxon>Eurotiales</taxon>
        <taxon>Aspergillaceae</taxon>
        <taxon>Penicillium</taxon>
    </lineage>
</organism>
<dbReference type="Gene3D" id="3.60.130.10">
    <property type="entry name" value="Clavaminate synthase-like"/>
    <property type="match status" value="1"/>
</dbReference>
<dbReference type="InterPro" id="IPR042098">
    <property type="entry name" value="TauD-like_sf"/>
</dbReference>
<evidence type="ECO:0000256" key="2">
    <source>
        <dbReference type="SAM" id="MobiDB-lite"/>
    </source>
</evidence>
<gene>
    <name evidence="4" type="ORF">PCAMFM013_S009g000497</name>
</gene>
<proteinExistence type="predicted"/>
<evidence type="ECO:0000259" key="3">
    <source>
        <dbReference type="Pfam" id="PF02668"/>
    </source>
</evidence>
<protein>
    <submittedName>
        <fullName evidence="4">Taurine catabolism dioxygenase TauD/TfdA</fullName>
    </submittedName>
</protein>
<feature type="region of interest" description="Disordered" evidence="2">
    <location>
        <begin position="1"/>
        <end position="46"/>
    </location>
</feature>
<dbReference type="Pfam" id="PF02668">
    <property type="entry name" value="TauD"/>
    <property type="match status" value="1"/>
</dbReference>
<name>A0A0G4PB61_PENC3</name>
<evidence type="ECO:0000313" key="4">
    <source>
        <dbReference type="EMBL" id="CRL23557.1"/>
    </source>
</evidence>
<dbReference type="GO" id="GO:0051213">
    <property type="term" value="F:dioxygenase activity"/>
    <property type="evidence" value="ECO:0007669"/>
    <property type="project" value="UniProtKB-KW"/>
</dbReference>
<evidence type="ECO:0000256" key="1">
    <source>
        <dbReference type="ARBA" id="ARBA00023002"/>
    </source>
</evidence>
<dbReference type="AlphaFoldDB" id="A0A0G4PB61"/>
<dbReference type="EMBL" id="HG793142">
    <property type="protein sequence ID" value="CRL23557.1"/>
    <property type="molecule type" value="Genomic_DNA"/>
</dbReference>
<dbReference type="Proteomes" id="UP000053732">
    <property type="component" value="Unassembled WGS sequence"/>
</dbReference>
<feature type="domain" description="TauD/TfdA-like" evidence="3">
    <location>
        <begin position="164"/>
        <end position="252"/>
    </location>
</feature>
<keyword evidence="4" id="KW-0223">Dioxygenase</keyword>
<feature type="compositionally biased region" description="Basic and acidic residues" evidence="2">
    <location>
        <begin position="25"/>
        <end position="37"/>
    </location>
</feature>
<keyword evidence="1" id="KW-0560">Oxidoreductase</keyword>
<reference evidence="4 5" key="1">
    <citation type="journal article" date="2014" name="Nat. Commun.">
        <title>Multiple recent horizontal transfers of a large genomic region in cheese making fungi.</title>
        <authorList>
            <person name="Cheeseman K."/>
            <person name="Ropars J."/>
            <person name="Renault P."/>
            <person name="Dupont J."/>
            <person name="Gouzy J."/>
            <person name="Branca A."/>
            <person name="Abraham A.L."/>
            <person name="Ceppi M."/>
            <person name="Conseiller E."/>
            <person name="Debuchy R."/>
            <person name="Malagnac F."/>
            <person name="Goarin A."/>
            <person name="Silar P."/>
            <person name="Lacoste S."/>
            <person name="Sallet E."/>
            <person name="Bensimon A."/>
            <person name="Giraud T."/>
            <person name="Brygoo Y."/>
        </authorList>
    </citation>
    <scope>NUCLEOTIDE SEQUENCE [LARGE SCALE GENOMIC DNA]</scope>
    <source>
        <strain evidence="5">FM 013</strain>
    </source>
</reference>
<dbReference type="STRING" id="1429867.A0A0G4PB61"/>
<keyword evidence="5" id="KW-1185">Reference proteome</keyword>
<dbReference type="InterPro" id="IPR003819">
    <property type="entry name" value="TauD/TfdA-like"/>
</dbReference>